<evidence type="ECO:0000256" key="3">
    <source>
        <dbReference type="ARBA" id="ARBA00023295"/>
    </source>
</evidence>
<keyword evidence="6" id="KW-1185">Reference proteome</keyword>
<gene>
    <name evidence="5" type="ORF">ABJI51_36060</name>
</gene>
<dbReference type="PANTHER" id="PTHR10412">
    <property type="entry name" value="MANNOSYL-OLIGOSACCHARIDE GLUCOSIDASE"/>
    <property type="match status" value="1"/>
</dbReference>
<dbReference type="Pfam" id="PF22422">
    <property type="entry name" value="MGH1-like_GH"/>
    <property type="match status" value="1"/>
</dbReference>
<dbReference type="InterPro" id="IPR054491">
    <property type="entry name" value="MGH1-like_GH"/>
</dbReference>
<keyword evidence="2" id="KW-0378">Hydrolase</keyword>
<dbReference type="Proteomes" id="UP001440984">
    <property type="component" value="Unassembled WGS sequence"/>
</dbReference>
<dbReference type="InterPro" id="IPR012341">
    <property type="entry name" value="6hp_glycosidase-like_sf"/>
</dbReference>
<dbReference type="GO" id="GO:0016798">
    <property type="term" value="F:hydrolase activity, acting on glycosyl bonds"/>
    <property type="evidence" value="ECO:0007669"/>
    <property type="project" value="UniProtKB-KW"/>
</dbReference>
<proteinExistence type="inferred from homology"/>
<dbReference type="Gene3D" id="1.50.10.10">
    <property type="match status" value="1"/>
</dbReference>
<comment type="caution">
    <text evidence="5">The sequence shown here is derived from an EMBL/GenBank/DDBJ whole genome shotgun (WGS) entry which is preliminary data.</text>
</comment>
<dbReference type="SUPFAM" id="SSF48208">
    <property type="entry name" value="Six-hairpin glycosidases"/>
    <property type="match status" value="1"/>
</dbReference>
<dbReference type="EMBL" id="JBDZYD010000015">
    <property type="protein sequence ID" value="MEQ0564522.1"/>
    <property type="molecule type" value="Genomic_DNA"/>
</dbReference>
<evidence type="ECO:0000256" key="2">
    <source>
        <dbReference type="ARBA" id="ARBA00022801"/>
    </source>
</evidence>
<sequence length="559" mass="60978">MPTGEFSLREIPFSFAGSWLDVSPVVAQATVADDLHLVSHRHGMHAVLALVPEGGAGPVAATPSELTWGNGRIRAAFASPEVLRIAGRGAGLRIRAAEATLTPFTGTYFFTDPVGGAAVFTSYETGYRYRVTVLSGQSRTVGAEALGTAERAVVVDGDAWEVAIEELPGTAAPYRPETPFDDVVAAARAEFTAFADAVAPWRTERTPAAELACYVLWSAIVAPSGFVGRPAVLMSKHWMDKVWSWDHCFNALALAAGRPELAWHQFQVVFDHQDAHGALPDSVTHAEVLRNFVKPPIHGWALGRLRRRLPGQDLGRAYRQLAAWTTFWLDHRRVPGQPFAHYEHGNDSGWDNATPFARRRLVQSPDLAAFLVLQLNELAALAEDPAEAARWRAAAEEMRTALLDQLWDGTRFVSRSVTGEEIRTGTSLLDLMPIVLGEHLPPDVRDKVVAGLEEHLTDVGLATELPTSTYYEPDGYWRGPVWAPVTVLIEDGLRRAGAVDLADRVSARFRAVCEKSGFAENFDALTGEGLRDRAYTWTAAAYLLLAGDAEARRSAVVSE</sequence>
<accession>A0ABV0LQC5</accession>
<keyword evidence="3 5" id="KW-0326">Glycosidase</keyword>
<comment type="similarity">
    <text evidence="1">Belongs to the glycosyl hydrolase 63 family.</text>
</comment>
<evidence type="ECO:0000256" key="1">
    <source>
        <dbReference type="ARBA" id="ARBA00010833"/>
    </source>
</evidence>
<dbReference type="PANTHER" id="PTHR10412:SF11">
    <property type="entry name" value="MANNOSYL-OLIGOSACCHARIDE GLUCOSIDASE"/>
    <property type="match status" value="1"/>
</dbReference>
<evidence type="ECO:0000313" key="5">
    <source>
        <dbReference type="EMBL" id="MEQ0564522.1"/>
    </source>
</evidence>
<evidence type="ECO:0000259" key="4">
    <source>
        <dbReference type="Pfam" id="PF22422"/>
    </source>
</evidence>
<reference evidence="5 6" key="1">
    <citation type="submission" date="2024-05" db="EMBL/GenBank/DDBJ databases">
        <authorList>
            <person name="Zhao H."/>
            <person name="Xu Y."/>
            <person name="Lin S."/>
            <person name="Spain J.C."/>
            <person name="Zhou N.-Y."/>
        </authorList>
    </citation>
    <scope>NUCLEOTIDE SEQUENCE [LARGE SCALE GENOMIC DNA]</scope>
    <source>
        <strain evidence="5 6">NEAU-NG30</strain>
    </source>
</reference>
<feature type="domain" description="Mannosylglycerate hydrolase MGH1-like glycoside hydrolase" evidence="4">
    <location>
        <begin position="241"/>
        <end position="538"/>
    </location>
</feature>
<protein>
    <submittedName>
        <fullName evidence="5">Trehalase family glycosidase</fullName>
    </submittedName>
</protein>
<dbReference type="InterPro" id="IPR004888">
    <property type="entry name" value="Glycoside_hydrolase_63"/>
</dbReference>
<dbReference type="InterPro" id="IPR008928">
    <property type="entry name" value="6-hairpin_glycosidase_sf"/>
</dbReference>
<organism evidence="5 6">
    <name type="scientific">Amycolatopsis melonis</name>
    <dbReference type="NCBI Taxonomy" id="3156488"/>
    <lineage>
        <taxon>Bacteria</taxon>
        <taxon>Bacillati</taxon>
        <taxon>Actinomycetota</taxon>
        <taxon>Actinomycetes</taxon>
        <taxon>Pseudonocardiales</taxon>
        <taxon>Pseudonocardiaceae</taxon>
        <taxon>Amycolatopsis</taxon>
    </lineage>
</organism>
<evidence type="ECO:0000313" key="6">
    <source>
        <dbReference type="Proteomes" id="UP001440984"/>
    </source>
</evidence>
<name>A0ABV0LQC5_9PSEU</name>
<dbReference type="RefSeq" id="WP_348955580.1">
    <property type="nucleotide sequence ID" value="NZ_JBDZYD010000015.1"/>
</dbReference>